<dbReference type="PANTHER" id="PTHR43255:SF1">
    <property type="entry name" value="IRON-SULFUR-BINDING OXIDOREDUCTASE FADF-RELATED"/>
    <property type="match status" value="1"/>
</dbReference>
<dbReference type="GO" id="GO:0005886">
    <property type="term" value="C:plasma membrane"/>
    <property type="evidence" value="ECO:0007669"/>
    <property type="project" value="TreeGrafter"/>
</dbReference>
<dbReference type="RefSeq" id="WP_126379178.1">
    <property type="nucleotide sequence ID" value="NZ_AP017378.1"/>
</dbReference>
<protein>
    <submittedName>
        <fullName evidence="8">Quinone-interacting membrane-bound oxidoreductase complex subunit C</fullName>
    </submittedName>
</protein>
<dbReference type="PROSITE" id="PS00198">
    <property type="entry name" value="4FE4S_FER_1"/>
    <property type="match status" value="1"/>
</dbReference>
<dbReference type="Gene3D" id="1.20.950.20">
    <property type="entry name" value="Transmembrane di-heme cytochromes, Chain C"/>
    <property type="match status" value="1"/>
</dbReference>
<dbReference type="InterPro" id="IPR009051">
    <property type="entry name" value="Helical_ferredxn"/>
</dbReference>
<dbReference type="Gene3D" id="1.10.1060.10">
    <property type="entry name" value="Alpha-helical ferredoxin"/>
    <property type="match status" value="1"/>
</dbReference>
<feature type="transmembrane region" description="Helical" evidence="6">
    <location>
        <begin position="320"/>
        <end position="339"/>
    </location>
</feature>
<feature type="domain" description="4Fe-4S ferredoxin-type" evidence="7">
    <location>
        <begin position="61"/>
        <end position="86"/>
    </location>
</feature>
<evidence type="ECO:0000313" key="8">
    <source>
        <dbReference type="EMBL" id="BBD08785.1"/>
    </source>
</evidence>
<sequence length="393" mass="43811">MSNAVRIEPDLQFIKDLQEVGGESLKKCYQCATCSVACPLSPADAPYPRKEMIWAQWGLKDKLVNDIDIWLCHNCGTCSDLCPRGAKPGDLLSALRNMAYRNLVTPTVIGKWMSASKYLPILVAIPAVIWLFVWYLTTGLTIPDGDIVFGKIFPGDYTVDPIMSLTFFFMVATFGMGVSKMIKSFQSTGGTYYVGERKKPCLIDCIKDVLVNEVGQHTNFKDCEGETEDVQSEERFKGHLLLFYSFIALAIVTGLVAFGHWGGKVIEFISPMGHTPMHLLSPVKLLANAGAIAMVIGLTKLTRRRMNLEDSKTKSSFYDWYLLGIIWAVALTGIGSELLRLLGVAGLAYPMYYIHLVVVWMLFAYLPWSKLGHVIYRTVALVYARYIGRVPLG</sequence>
<keyword evidence="4" id="KW-0408">Iron</keyword>
<feature type="transmembrane region" description="Helical" evidence="6">
    <location>
        <begin position="118"/>
        <end position="137"/>
    </location>
</feature>
<keyword evidence="3" id="KW-0560">Oxidoreductase</keyword>
<dbReference type="InterPro" id="IPR017896">
    <property type="entry name" value="4Fe4S_Fe-S-bd"/>
</dbReference>
<dbReference type="GO" id="GO:0016491">
    <property type="term" value="F:oxidoreductase activity"/>
    <property type="evidence" value="ECO:0007669"/>
    <property type="project" value="UniProtKB-KW"/>
</dbReference>
<dbReference type="OrthoDB" id="9794954at2"/>
<dbReference type="InterPro" id="IPR036197">
    <property type="entry name" value="NarG-like_sf"/>
</dbReference>
<proteinExistence type="predicted"/>
<dbReference type="PROSITE" id="PS51379">
    <property type="entry name" value="4FE4S_FER_2"/>
    <property type="match status" value="1"/>
</dbReference>
<evidence type="ECO:0000259" key="7">
    <source>
        <dbReference type="PROSITE" id="PS51379"/>
    </source>
</evidence>
<dbReference type="InterPro" id="IPR051460">
    <property type="entry name" value="HdrC_iron-sulfur_subunit"/>
</dbReference>
<keyword evidence="6" id="KW-0472">Membrane</keyword>
<dbReference type="KEGG" id="dfl:DFE_2059"/>
<feature type="transmembrane region" description="Helical" evidence="6">
    <location>
        <begin position="157"/>
        <end position="178"/>
    </location>
</feature>
<dbReference type="Pfam" id="PF13183">
    <property type="entry name" value="Fer4_8"/>
    <property type="match status" value="1"/>
</dbReference>
<dbReference type="SUPFAM" id="SSF103501">
    <property type="entry name" value="Respiratory nitrate reductase 1 gamma chain"/>
    <property type="match status" value="1"/>
</dbReference>
<dbReference type="GO" id="GO:0046872">
    <property type="term" value="F:metal ion binding"/>
    <property type="evidence" value="ECO:0007669"/>
    <property type="project" value="UniProtKB-KW"/>
</dbReference>
<dbReference type="InterPro" id="IPR017900">
    <property type="entry name" value="4Fe4S_Fe_S_CS"/>
</dbReference>
<keyword evidence="9" id="KW-1185">Reference proteome</keyword>
<organism evidence="8 9">
    <name type="scientific">Desulfovibrio ferrophilus</name>
    <dbReference type="NCBI Taxonomy" id="241368"/>
    <lineage>
        <taxon>Bacteria</taxon>
        <taxon>Pseudomonadati</taxon>
        <taxon>Thermodesulfobacteriota</taxon>
        <taxon>Desulfovibrionia</taxon>
        <taxon>Desulfovibrionales</taxon>
        <taxon>Desulfovibrionaceae</taxon>
        <taxon>Desulfovibrio</taxon>
    </lineage>
</organism>
<keyword evidence="5" id="KW-0411">Iron-sulfur</keyword>
<gene>
    <name evidence="8" type="primary">qmoC</name>
    <name evidence="8" type="ORF">DFE_2059</name>
</gene>
<dbReference type="NCBIfam" id="NF038018">
    <property type="entry name" value="qmoC"/>
    <property type="match status" value="1"/>
</dbReference>
<evidence type="ECO:0000256" key="4">
    <source>
        <dbReference type="ARBA" id="ARBA00023004"/>
    </source>
</evidence>
<evidence type="ECO:0000256" key="2">
    <source>
        <dbReference type="ARBA" id="ARBA00022723"/>
    </source>
</evidence>
<feature type="transmembrane region" description="Helical" evidence="6">
    <location>
        <begin position="241"/>
        <end position="261"/>
    </location>
</feature>
<keyword evidence="6" id="KW-0812">Transmembrane</keyword>
<keyword evidence="6" id="KW-1133">Transmembrane helix</keyword>
<dbReference type="Proteomes" id="UP000269883">
    <property type="component" value="Chromosome"/>
</dbReference>
<dbReference type="AlphaFoldDB" id="A0A2Z6B019"/>
<feature type="transmembrane region" description="Helical" evidence="6">
    <location>
        <begin position="281"/>
        <end position="299"/>
    </location>
</feature>
<name>A0A2Z6B019_9BACT</name>
<reference evidence="8 9" key="1">
    <citation type="journal article" date="2018" name="Sci. Adv.">
        <title>Multi-heme cytochromes provide a pathway for survival in energy-limited environments.</title>
        <authorList>
            <person name="Deng X."/>
            <person name="Dohmae N."/>
            <person name="Nealson K.H."/>
            <person name="Hashimoto K."/>
            <person name="Okamoto A."/>
        </authorList>
    </citation>
    <scope>NUCLEOTIDE SEQUENCE [LARGE SCALE GENOMIC DNA]</scope>
    <source>
        <strain evidence="8 9">IS5</strain>
    </source>
</reference>
<keyword evidence="1" id="KW-0004">4Fe-4S</keyword>
<dbReference type="EMBL" id="AP017378">
    <property type="protein sequence ID" value="BBD08785.1"/>
    <property type="molecule type" value="Genomic_DNA"/>
</dbReference>
<evidence type="ECO:0000313" key="9">
    <source>
        <dbReference type="Proteomes" id="UP000269883"/>
    </source>
</evidence>
<evidence type="ECO:0000256" key="5">
    <source>
        <dbReference type="ARBA" id="ARBA00023014"/>
    </source>
</evidence>
<dbReference type="PANTHER" id="PTHR43255">
    <property type="entry name" value="IRON-SULFUR-BINDING OXIDOREDUCTASE FADF-RELATED-RELATED"/>
    <property type="match status" value="1"/>
</dbReference>
<dbReference type="SUPFAM" id="SSF46548">
    <property type="entry name" value="alpha-helical ferredoxin"/>
    <property type="match status" value="1"/>
</dbReference>
<evidence type="ECO:0000256" key="6">
    <source>
        <dbReference type="SAM" id="Phobius"/>
    </source>
</evidence>
<accession>A0A2Z6B019</accession>
<evidence type="ECO:0000256" key="1">
    <source>
        <dbReference type="ARBA" id="ARBA00022485"/>
    </source>
</evidence>
<evidence type="ECO:0000256" key="3">
    <source>
        <dbReference type="ARBA" id="ARBA00023002"/>
    </source>
</evidence>
<feature type="transmembrane region" description="Helical" evidence="6">
    <location>
        <begin position="351"/>
        <end position="368"/>
    </location>
</feature>
<dbReference type="GO" id="GO:0051539">
    <property type="term" value="F:4 iron, 4 sulfur cluster binding"/>
    <property type="evidence" value="ECO:0007669"/>
    <property type="project" value="UniProtKB-KW"/>
</dbReference>
<keyword evidence="2" id="KW-0479">Metal-binding</keyword>